<dbReference type="EMBL" id="PFBC01000047">
    <property type="protein sequence ID" value="PIR87748.1"/>
    <property type="molecule type" value="Genomic_DNA"/>
</dbReference>
<evidence type="ECO:0000256" key="2">
    <source>
        <dbReference type="ARBA" id="ARBA00022603"/>
    </source>
</evidence>
<accession>A0A2H0UMY1</accession>
<feature type="domain" description="Thymidylate synthase/dCMP hydroxymethylase" evidence="5">
    <location>
        <begin position="18"/>
        <end position="304"/>
    </location>
</feature>
<dbReference type="GO" id="GO:0032259">
    <property type="term" value="P:methylation"/>
    <property type="evidence" value="ECO:0007669"/>
    <property type="project" value="UniProtKB-KW"/>
</dbReference>
<organism evidence="6 7">
    <name type="scientific">Candidatus Harrisonbacteria bacterium CG10_big_fil_rev_8_21_14_0_10_45_28</name>
    <dbReference type="NCBI Taxonomy" id="1974586"/>
    <lineage>
        <taxon>Bacteria</taxon>
        <taxon>Candidatus Harrisoniibacteriota</taxon>
    </lineage>
</organism>
<protein>
    <recommendedName>
        <fullName evidence="1 4">Thymidylate synthase</fullName>
        <ecNumber evidence="1 4">2.1.1.45</ecNumber>
    </recommendedName>
</protein>
<dbReference type="SUPFAM" id="SSF55831">
    <property type="entry name" value="Thymidylate synthase/dCMP hydroxymethylase"/>
    <property type="match status" value="1"/>
</dbReference>
<dbReference type="InterPro" id="IPR000398">
    <property type="entry name" value="Thymidylate_synthase"/>
</dbReference>
<name>A0A2H0UMY1_9BACT</name>
<evidence type="ECO:0000256" key="4">
    <source>
        <dbReference type="NCBIfam" id="TIGR03284"/>
    </source>
</evidence>
<keyword evidence="3" id="KW-0808">Transferase</keyword>
<dbReference type="NCBIfam" id="TIGR03284">
    <property type="entry name" value="thym_sym"/>
    <property type="match status" value="1"/>
</dbReference>
<dbReference type="CDD" id="cd00351">
    <property type="entry name" value="TS_Pyrimidine_HMase"/>
    <property type="match status" value="1"/>
</dbReference>
<dbReference type="InterPro" id="IPR045097">
    <property type="entry name" value="Thymidate_synth/dCMP_Mease"/>
</dbReference>
<dbReference type="Pfam" id="PF00303">
    <property type="entry name" value="Thymidylat_synt"/>
    <property type="match status" value="1"/>
</dbReference>
<dbReference type="GO" id="GO:0004799">
    <property type="term" value="F:thymidylate synthase activity"/>
    <property type="evidence" value="ECO:0007669"/>
    <property type="project" value="UniProtKB-UniRule"/>
</dbReference>
<dbReference type="Proteomes" id="UP000230903">
    <property type="component" value="Unassembled WGS sequence"/>
</dbReference>
<evidence type="ECO:0000313" key="6">
    <source>
        <dbReference type="EMBL" id="PIR87748.1"/>
    </source>
</evidence>
<evidence type="ECO:0000313" key="7">
    <source>
        <dbReference type="Proteomes" id="UP000230903"/>
    </source>
</evidence>
<dbReference type="InterPro" id="IPR023451">
    <property type="entry name" value="Thymidate_synth/dCMP_Mease_dom"/>
</dbReference>
<comment type="caution">
    <text evidence="6">The sequence shown here is derived from an EMBL/GenBank/DDBJ whole genome shotgun (WGS) entry which is preliminary data.</text>
</comment>
<dbReference type="AlphaFoldDB" id="A0A2H0UMY1"/>
<evidence type="ECO:0000256" key="1">
    <source>
        <dbReference type="ARBA" id="ARBA00011947"/>
    </source>
</evidence>
<reference evidence="7" key="1">
    <citation type="submission" date="2017-09" db="EMBL/GenBank/DDBJ databases">
        <title>Depth-based differentiation of microbial function through sediment-hosted aquifers and enrichment of novel symbionts in the deep terrestrial subsurface.</title>
        <authorList>
            <person name="Probst A.J."/>
            <person name="Ladd B."/>
            <person name="Jarett J.K."/>
            <person name="Geller-Mcgrath D.E."/>
            <person name="Sieber C.M.K."/>
            <person name="Emerson J.B."/>
            <person name="Anantharaman K."/>
            <person name="Thomas B.C."/>
            <person name="Malmstrom R."/>
            <person name="Stieglmeier M."/>
            <person name="Klingl A."/>
            <person name="Woyke T."/>
            <person name="Ryan C.M."/>
            <person name="Banfield J.F."/>
        </authorList>
    </citation>
    <scope>NUCLEOTIDE SEQUENCE [LARGE SCALE GENOMIC DNA]</scope>
</reference>
<proteinExistence type="predicted"/>
<dbReference type="InterPro" id="IPR036926">
    <property type="entry name" value="Thymidate_synth/dCMP_Mease_sf"/>
</dbReference>
<evidence type="ECO:0000256" key="3">
    <source>
        <dbReference type="ARBA" id="ARBA00022679"/>
    </source>
</evidence>
<dbReference type="GO" id="GO:0005829">
    <property type="term" value="C:cytosol"/>
    <property type="evidence" value="ECO:0007669"/>
    <property type="project" value="TreeGrafter"/>
</dbReference>
<dbReference type="PRINTS" id="PR00108">
    <property type="entry name" value="THYMDSNTHASE"/>
</dbReference>
<dbReference type="PANTHER" id="PTHR11548">
    <property type="entry name" value="THYMIDYLATE SYNTHASE 1"/>
    <property type="match status" value="1"/>
</dbReference>
<dbReference type="EC" id="2.1.1.45" evidence="1 4"/>
<dbReference type="PANTHER" id="PTHR11548:SF1">
    <property type="entry name" value="THYMIDYLATE SYNTHASE 1"/>
    <property type="match status" value="1"/>
</dbReference>
<gene>
    <name evidence="6" type="primary">thyA</name>
    <name evidence="6" type="ORF">COU10_02955</name>
</gene>
<keyword evidence="2" id="KW-0489">Methyltransferase</keyword>
<evidence type="ECO:0000259" key="5">
    <source>
        <dbReference type="Pfam" id="PF00303"/>
    </source>
</evidence>
<sequence>MQSESIYKPLAERTLDSQYVALLKEVLENGVKGKTQQGPVAITLIGPRPMHFKFNNGFPIINERNMAPKESDRLPVTIWRQAIGEIFGFINGARTQEELMKFGCSWWTPWVTEEKCAKRGLKTGDIGPGSYGAAFHDFPTSEGPAFNQYKHIIEQIKELPHLRTHLVSPWIPQYIGRGGGKKQKVTVAPCHGWVHIRVIDNKLTLHMFQRSGDLPIGVPSNMVQYAALTLAIAQATGTEPYEYVHSLSDAHIYEDQVDAVKTMIDREPKKLATVSVDESIKDIFAFRHDHFTLTDYEPHPGIKGIPVAI</sequence>
<dbReference type="GO" id="GO:0006231">
    <property type="term" value="P:dTMP biosynthetic process"/>
    <property type="evidence" value="ECO:0007669"/>
    <property type="project" value="InterPro"/>
</dbReference>
<dbReference type="Gene3D" id="3.30.572.10">
    <property type="entry name" value="Thymidylate synthase/dCMP hydroxymethylase domain"/>
    <property type="match status" value="1"/>
</dbReference>